<feature type="transmembrane region" description="Helical" evidence="1">
    <location>
        <begin position="160"/>
        <end position="183"/>
    </location>
</feature>
<keyword evidence="1" id="KW-1133">Transmembrane helix</keyword>
<protein>
    <submittedName>
        <fullName evidence="2">Uncharacterized protein</fullName>
    </submittedName>
</protein>
<sequence length="224" mass="23353">MSPSPTVKPHEALHCQWAVPSRTLPLSHTGNFTIRLSSGLAVRIPNSQLVLPYRYVDRQTGAVVANATNPIVNINSNQQVNLNDIPKLGRQFLSAAYLTVNEEANEFSLYTANPTSREDLVAFGADGKETTEFCNSNDTSTSSGDANRGNAGGGGLSTGALAGIVVGGVAAAVALAAAVWFWLRKKKNVAKVGGGGGGGGGGRGGKEDREATVTMWRNQGTINQ</sequence>
<dbReference type="Proteomes" id="UP001174934">
    <property type="component" value="Unassembled WGS sequence"/>
</dbReference>
<reference evidence="2" key="1">
    <citation type="submission" date="2023-06" db="EMBL/GenBank/DDBJ databases">
        <title>Genome-scale phylogeny and comparative genomics of the fungal order Sordariales.</title>
        <authorList>
            <consortium name="Lawrence Berkeley National Laboratory"/>
            <person name="Hensen N."/>
            <person name="Bonometti L."/>
            <person name="Westerberg I."/>
            <person name="Brannstrom I.O."/>
            <person name="Guillou S."/>
            <person name="Cros-Aarteil S."/>
            <person name="Calhoun S."/>
            <person name="Haridas S."/>
            <person name="Kuo A."/>
            <person name="Mondo S."/>
            <person name="Pangilinan J."/>
            <person name="Riley R."/>
            <person name="LaButti K."/>
            <person name="Andreopoulos B."/>
            <person name="Lipzen A."/>
            <person name="Chen C."/>
            <person name="Yanf M."/>
            <person name="Daum C."/>
            <person name="Ng V."/>
            <person name="Clum A."/>
            <person name="Steindorff A."/>
            <person name="Ohm R."/>
            <person name="Martin F."/>
            <person name="Silar P."/>
            <person name="Natvig D."/>
            <person name="Lalanne C."/>
            <person name="Gautier V."/>
            <person name="Ament-velasquez S.L."/>
            <person name="Kruys A."/>
            <person name="Hutchinson M.I."/>
            <person name="Powell A.J."/>
            <person name="Barry K."/>
            <person name="Miller A.N."/>
            <person name="Grigoriev I.V."/>
            <person name="Debuchy R."/>
            <person name="Gladieux P."/>
            <person name="Thoren M.H."/>
            <person name="Johannesson H."/>
        </authorList>
    </citation>
    <scope>NUCLEOTIDE SEQUENCE</scope>
    <source>
        <strain evidence="2">SMH3391-2</strain>
    </source>
</reference>
<evidence type="ECO:0000313" key="3">
    <source>
        <dbReference type="Proteomes" id="UP001174934"/>
    </source>
</evidence>
<organism evidence="2 3">
    <name type="scientific">Bombardia bombarda</name>
    <dbReference type="NCBI Taxonomy" id="252184"/>
    <lineage>
        <taxon>Eukaryota</taxon>
        <taxon>Fungi</taxon>
        <taxon>Dikarya</taxon>
        <taxon>Ascomycota</taxon>
        <taxon>Pezizomycotina</taxon>
        <taxon>Sordariomycetes</taxon>
        <taxon>Sordariomycetidae</taxon>
        <taxon>Sordariales</taxon>
        <taxon>Lasiosphaeriaceae</taxon>
        <taxon>Bombardia</taxon>
    </lineage>
</organism>
<keyword evidence="1" id="KW-0472">Membrane</keyword>
<dbReference type="EMBL" id="JAULSR010000002">
    <property type="protein sequence ID" value="KAK0629162.1"/>
    <property type="molecule type" value="Genomic_DNA"/>
</dbReference>
<evidence type="ECO:0000256" key="1">
    <source>
        <dbReference type="SAM" id="Phobius"/>
    </source>
</evidence>
<accession>A0AA39X8A3</accession>
<dbReference type="Gene3D" id="2.40.70.10">
    <property type="entry name" value="Acid Proteases"/>
    <property type="match status" value="1"/>
</dbReference>
<gene>
    <name evidence="2" type="ORF">B0T17DRAFT_597610</name>
</gene>
<keyword evidence="3" id="KW-1185">Reference proteome</keyword>
<evidence type="ECO:0000313" key="2">
    <source>
        <dbReference type="EMBL" id="KAK0629162.1"/>
    </source>
</evidence>
<proteinExistence type="predicted"/>
<name>A0AA39X8A3_9PEZI</name>
<comment type="caution">
    <text evidence="2">The sequence shown here is derived from an EMBL/GenBank/DDBJ whole genome shotgun (WGS) entry which is preliminary data.</text>
</comment>
<dbReference type="InterPro" id="IPR021109">
    <property type="entry name" value="Peptidase_aspartic_dom_sf"/>
</dbReference>
<keyword evidence="1" id="KW-0812">Transmembrane</keyword>
<dbReference type="AlphaFoldDB" id="A0AA39X8A3"/>